<feature type="compositionally biased region" description="Basic and acidic residues" evidence="1">
    <location>
        <begin position="67"/>
        <end position="82"/>
    </location>
</feature>
<reference evidence="2" key="2">
    <citation type="submission" date="2023-01" db="EMBL/GenBank/DDBJ databases">
        <title>Draft genome sequence of Devosia yakushimensis strain NBRC 103855.</title>
        <authorList>
            <person name="Sun Q."/>
            <person name="Mori K."/>
        </authorList>
    </citation>
    <scope>NUCLEOTIDE SEQUENCE</scope>
    <source>
        <strain evidence="2">NBRC 103855</strain>
    </source>
</reference>
<evidence type="ECO:0000313" key="2">
    <source>
        <dbReference type="EMBL" id="GLQ11920.1"/>
    </source>
</evidence>
<gene>
    <name evidence="2" type="ORF">GCM10007913_38520</name>
</gene>
<name>A0ABQ5UL60_9HYPH</name>
<keyword evidence="3" id="KW-1185">Reference proteome</keyword>
<accession>A0ABQ5UL60</accession>
<feature type="region of interest" description="Disordered" evidence="1">
    <location>
        <begin position="67"/>
        <end position="89"/>
    </location>
</feature>
<evidence type="ECO:0000313" key="3">
    <source>
        <dbReference type="Proteomes" id="UP001161406"/>
    </source>
</evidence>
<dbReference type="Proteomes" id="UP001161406">
    <property type="component" value="Unassembled WGS sequence"/>
</dbReference>
<protein>
    <submittedName>
        <fullName evidence="2">Uncharacterized protein</fullName>
    </submittedName>
</protein>
<organism evidence="2 3">
    <name type="scientific">Devosia yakushimensis</name>
    <dbReference type="NCBI Taxonomy" id="470028"/>
    <lineage>
        <taxon>Bacteria</taxon>
        <taxon>Pseudomonadati</taxon>
        <taxon>Pseudomonadota</taxon>
        <taxon>Alphaproteobacteria</taxon>
        <taxon>Hyphomicrobiales</taxon>
        <taxon>Devosiaceae</taxon>
        <taxon>Devosia</taxon>
    </lineage>
</organism>
<comment type="caution">
    <text evidence="2">The sequence shown here is derived from an EMBL/GenBank/DDBJ whole genome shotgun (WGS) entry which is preliminary data.</text>
</comment>
<dbReference type="EMBL" id="BSNG01000003">
    <property type="protein sequence ID" value="GLQ11920.1"/>
    <property type="molecule type" value="Genomic_DNA"/>
</dbReference>
<sequence>MPVGWAVVKDQHAQHDQEYGIEQTDRIGIGDGHMRIGVNYGDAGKGTEKGANQLQLPVIAPRKEEIAAPDHADNHEHGEKAADIAQNRI</sequence>
<evidence type="ECO:0000256" key="1">
    <source>
        <dbReference type="SAM" id="MobiDB-lite"/>
    </source>
</evidence>
<reference evidence="2" key="1">
    <citation type="journal article" date="2014" name="Int. J. Syst. Evol. Microbiol.">
        <title>Complete genome of a new Firmicutes species belonging to the dominant human colonic microbiota ('Ruminococcus bicirculans') reveals two chromosomes and a selective capacity to utilize plant glucans.</title>
        <authorList>
            <consortium name="NISC Comparative Sequencing Program"/>
            <person name="Wegmann U."/>
            <person name="Louis P."/>
            <person name="Goesmann A."/>
            <person name="Henrissat B."/>
            <person name="Duncan S.H."/>
            <person name="Flint H.J."/>
        </authorList>
    </citation>
    <scope>NUCLEOTIDE SEQUENCE</scope>
    <source>
        <strain evidence="2">NBRC 103855</strain>
    </source>
</reference>
<proteinExistence type="predicted"/>